<dbReference type="Pfam" id="PF07070">
    <property type="entry name" value="Spo0M"/>
    <property type="match status" value="1"/>
</dbReference>
<reference evidence="2" key="1">
    <citation type="submission" date="2016-10" db="EMBL/GenBank/DDBJ databases">
        <authorList>
            <person name="Varghese N."/>
            <person name="Submissions S."/>
        </authorList>
    </citation>
    <scope>NUCLEOTIDE SEQUENCE [LARGE SCALE GENOMIC DNA]</scope>
    <source>
        <strain evidence="2">DSM 7165</strain>
    </source>
</reference>
<accession>A0A1H6Q9I3</accession>
<keyword evidence="2" id="KW-1185">Reference proteome</keyword>
<protein>
    <submittedName>
        <fullName evidence="1">Sporulation-control protein</fullName>
    </submittedName>
</protein>
<dbReference type="STRING" id="64971.SAMN05421831_10149"/>
<dbReference type="AlphaFoldDB" id="A0A1H6Q9I3"/>
<dbReference type="PANTHER" id="PTHR40053">
    <property type="entry name" value="SPORULATION-CONTROL PROTEIN SPO0M"/>
    <property type="match status" value="1"/>
</dbReference>
<dbReference type="InterPro" id="IPR009776">
    <property type="entry name" value="Spore_0_M"/>
</dbReference>
<gene>
    <name evidence="1" type="ORF">SAMN05421831_10149</name>
</gene>
<dbReference type="OrthoDB" id="2351239at2"/>
<organism evidence="1 2">
    <name type="scientific">Allopseudospirillum japonicum</name>
    <dbReference type="NCBI Taxonomy" id="64971"/>
    <lineage>
        <taxon>Bacteria</taxon>
        <taxon>Pseudomonadati</taxon>
        <taxon>Pseudomonadota</taxon>
        <taxon>Gammaproteobacteria</taxon>
        <taxon>Oceanospirillales</taxon>
        <taxon>Oceanospirillaceae</taxon>
        <taxon>Allopseudospirillum</taxon>
    </lineage>
</organism>
<proteinExistence type="predicted"/>
<dbReference type="Proteomes" id="UP000242999">
    <property type="component" value="Unassembled WGS sequence"/>
</dbReference>
<dbReference type="PANTHER" id="PTHR40053:SF1">
    <property type="entry name" value="SPORULATION-CONTROL PROTEIN SPO0M"/>
    <property type="match status" value="1"/>
</dbReference>
<evidence type="ECO:0000313" key="1">
    <source>
        <dbReference type="EMBL" id="SEI37484.1"/>
    </source>
</evidence>
<evidence type="ECO:0000313" key="2">
    <source>
        <dbReference type="Proteomes" id="UP000242999"/>
    </source>
</evidence>
<sequence length="247" mass="28448">MFKKILAKIGVGGAEVDTVLHKTCLMPGEWVQGEVIIRGGDVEQEIEGLKLRLMTQVEVEGEDQEFLQNYCIESWELNERFKLGEHEERIFPFEIRIHPETPITSLNTYHNRTKVWLGTDLEIDYALDAEDKDYLHIEPTPVMCKLLEAMQHLGFNLKSADVEKGYLRGPNFESVSGCYQELEYSPSASTSWRLQEVEVSMIPEEERTHVLLELDRRFSGDGYQALTLTHDDLDLEALKHKLAAYLF</sequence>
<name>A0A1H6Q9I3_9GAMM</name>
<dbReference type="RefSeq" id="WP_093307671.1">
    <property type="nucleotide sequence ID" value="NZ_FNYH01000001.1"/>
</dbReference>
<dbReference type="EMBL" id="FNYH01000001">
    <property type="protein sequence ID" value="SEI37484.1"/>
    <property type="molecule type" value="Genomic_DNA"/>
</dbReference>